<dbReference type="RefSeq" id="WP_085755896.1">
    <property type="nucleotide sequence ID" value="NZ_CP021023.1"/>
</dbReference>
<accession>A0A1W6LNA9</accession>
<feature type="domain" description="CobW C-terminal" evidence="3">
    <location>
        <begin position="216"/>
        <end position="296"/>
    </location>
</feature>
<protein>
    <submittedName>
        <fullName evidence="4">Putative GTP-binding protein YjiA</fullName>
    </submittedName>
</protein>
<dbReference type="Pfam" id="PF02492">
    <property type="entry name" value="cobW"/>
    <property type="match status" value="1"/>
</dbReference>
<dbReference type="InterPro" id="IPR003495">
    <property type="entry name" value="CobW/HypB/UreG_nucleotide-bd"/>
</dbReference>
<dbReference type="Gene3D" id="3.40.50.300">
    <property type="entry name" value="P-loop containing nucleotide triphosphate hydrolases"/>
    <property type="match status" value="1"/>
</dbReference>
<evidence type="ECO:0000313" key="5">
    <source>
        <dbReference type="Proteomes" id="UP000193334"/>
    </source>
</evidence>
<dbReference type="SUPFAM" id="SSF52540">
    <property type="entry name" value="P-loop containing nucleoside triphosphate hydrolases"/>
    <property type="match status" value="1"/>
</dbReference>
<dbReference type="PANTHER" id="PTHR13748:SF62">
    <property type="entry name" value="COBW DOMAIN-CONTAINING PROTEIN"/>
    <property type="match status" value="1"/>
</dbReference>
<evidence type="ECO:0000259" key="2">
    <source>
        <dbReference type="Pfam" id="PF02492"/>
    </source>
</evidence>
<dbReference type="GO" id="GO:0005737">
    <property type="term" value="C:cytoplasm"/>
    <property type="evidence" value="ECO:0007669"/>
    <property type="project" value="TreeGrafter"/>
</dbReference>
<proteinExistence type="predicted"/>
<dbReference type="InterPro" id="IPR011629">
    <property type="entry name" value="CobW-like_C"/>
</dbReference>
<gene>
    <name evidence="4" type="primary">yjiA</name>
    <name evidence="4" type="ORF">STSP1_01630</name>
</gene>
<dbReference type="SUPFAM" id="SSF90002">
    <property type="entry name" value="Hypothetical protein YjiA, C-terminal domain"/>
    <property type="match status" value="1"/>
</dbReference>
<evidence type="ECO:0000259" key="3">
    <source>
        <dbReference type="Pfam" id="PF07683"/>
    </source>
</evidence>
<dbReference type="Pfam" id="PF07683">
    <property type="entry name" value="CobW_C"/>
    <property type="match status" value="1"/>
</dbReference>
<keyword evidence="5" id="KW-1185">Reference proteome</keyword>
<dbReference type="Proteomes" id="UP000193334">
    <property type="component" value="Chromosome"/>
</dbReference>
<dbReference type="KEGG" id="pbp:STSP1_01630"/>
<name>A0A1W6LNA9_9BACT</name>
<dbReference type="InterPro" id="IPR027417">
    <property type="entry name" value="P-loop_NTPase"/>
</dbReference>
<organism evidence="4 5">
    <name type="scientific">Sedimentisphaera salicampi</name>
    <dbReference type="NCBI Taxonomy" id="1941349"/>
    <lineage>
        <taxon>Bacteria</taxon>
        <taxon>Pseudomonadati</taxon>
        <taxon>Planctomycetota</taxon>
        <taxon>Phycisphaerae</taxon>
        <taxon>Sedimentisphaerales</taxon>
        <taxon>Sedimentisphaeraceae</taxon>
        <taxon>Sedimentisphaera</taxon>
    </lineage>
</organism>
<dbReference type="STRING" id="1941349.STSP1_01630"/>
<reference evidence="5" key="1">
    <citation type="submission" date="2017-04" db="EMBL/GenBank/DDBJ databases">
        <title>Comparative genomics and description of representatives of a novel lineage of planctomycetes thriving in anoxic sediments.</title>
        <authorList>
            <person name="Spring S."/>
            <person name="Bunk B."/>
            <person name="Sproer C."/>
        </authorList>
    </citation>
    <scope>NUCLEOTIDE SEQUENCE [LARGE SCALE GENOMIC DNA]</scope>
    <source>
        <strain evidence="5">ST-PulAB-D4</strain>
    </source>
</reference>
<sequence length="299" mass="33423">MAISVYVLTGYLGAGKTTALNSILKSEQFRDKRISLIINEFGRIGVDGKLIENRSFPIYEINKGSVFCVCTKTDFIKTVSQIREQGDTDILIIEATGIAESCDIESFMNEPAFRKGFEIKANVCLVDAANFTKIAPFLKPAVSQVQYADLINITKTDIADENEIAAVKKLVRNYNPQAEISAGVYGRGLAEDIMQTKRIERESAGISMKPPEDVIAVSFSPEGDADREEFLSLLKSLEDKILRLKGYLKFEGQLEYIEVVCGKVFNRKEPSNNPTSLTVIAWKISREELEQKFKEVLKI</sequence>
<dbReference type="PANTHER" id="PTHR13748">
    <property type="entry name" value="COBW-RELATED"/>
    <property type="match status" value="1"/>
</dbReference>
<dbReference type="InterPro" id="IPR051316">
    <property type="entry name" value="Zinc-reg_GTPase_activator"/>
</dbReference>
<dbReference type="AlphaFoldDB" id="A0A1W6LNA9"/>
<comment type="function">
    <text evidence="1">Zinc chaperone that directly transfers zinc cofactor to target proteins, thereby activating them. Zinc is transferred from the CXCC motif in the GTPase domain to the zinc binding site in target proteins in a process requiring GTP hydrolysis.</text>
</comment>
<feature type="domain" description="CobW/HypB/UreG nucleotide-binding" evidence="2">
    <location>
        <begin position="5"/>
        <end position="180"/>
    </location>
</feature>
<evidence type="ECO:0000256" key="1">
    <source>
        <dbReference type="ARBA" id="ARBA00045658"/>
    </source>
</evidence>
<evidence type="ECO:0000313" key="4">
    <source>
        <dbReference type="EMBL" id="ARN57231.1"/>
    </source>
</evidence>
<dbReference type="EMBL" id="CP021023">
    <property type="protein sequence ID" value="ARN57231.1"/>
    <property type="molecule type" value="Genomic_DNA"/>
</dbReference>